<dbReference type="PANTHER" id="PTHR33627">
    <property type="entry name" value="TRANSPOSASE"/>
    <property type="match status" value="1"/>
</dbReference>
<proteinExistence type="predicted"/>
<dbReference type="Pfam" id="PF13546">
    <property type="entry name" value="DDE_5"/>
    <property type="match status" value="1"/>
</dbReference>
<protein>
    <submittedName>
        <fullName evidence="2">Transposase</fullName>
    </submittedName>
</protein>
<evidence type="ECO:0000259" key="1">
    <source>
        <dbReference type="Pfam" id="PF13546"/>
    </source>
</evidence>
<dbReference type="EMBL" id="JASJUS010000013">
    <property type="protein sequence ID" value="MDL2077851.1"/>
    <property type="molecule type" value="Genomic_DNA"/>
</dbReference>
<gene>
    <name evidence="2" type="ORF">QNN03_15545</name>
</gene>
<name>A0ABT7IZ27_9ACTN</name>
<evidence type="ECO:0000313" key="3">
    <source>
        <dbReference type="Proteomes" id="UP001241926"/>
    </source>
</evidence>
<dbReference type="InterPro" id="IPR038721">
    <property type="entry name" value="IS701-like_DDE_dom"/>
</dbReference>
<sequence>MLEHPGPYRLRHLLSRARFDRDRARAETARLVVRELAGQDVVLVADETEDAKSSTDCVGAGRQYSGAIKGVGLCRAAVHLTVVTESVRVVIDRALCLPGDWAADEESREAAGVPEGVMFLRWCSQCE</sequence>
<organism evidence="2 3">
    <name type="scientific">Streptomyces fuscus</name>
    <dbReference type="NCBI Taxonomy" id="3048495"/>
    <lineage>
        <taxon>Bacteria</taxon>
        <taxon>Bacillati</taxon>
        <taxon>Actinomycetota</taxon>
        <taxon>Actinomycetes</taxon>
        <taxon>Kitasatosporales</taxon>
        <taxon>Streptomycetaceae</taxon>
        <taxon>Streptomyces</taxon>
    </lineage>
</organism>
<dbReference type="PANTHER" id="PTHR33627:SF1">
    <property type="entry name" value="TRANSPOSASE"/>
    <property type="match status" value="1"/>
</dbReference>
<dbReference type="InterPro" id="IPR039365">
    <property type="entry name" value="IS701-like"/>
</dbReference>
<dbReference type="Proteomes" id="UP001241926">
    <property type="component" value="Unassembled WGS sequence"/>
</dbReference>
<reference evidence="2 3" key="1">
    <citation type="submission" date="2023-05" db="EMBL/GenBank/DDBJ databases">
        <title>Streptomyces fuscus sp. nov., a brown-black pigment producing actinomyces isolated from dry sand of Sea duck farm.</title>
        <authorList>
            <person name="Xie J."/>
            <person name="Shen N."/>
        </authorList>
    </citation>
    <scope>NUCLEOTIDE SEQUENCE [LARGE SCALE GENOMIC DNA]</scope>
    <source>
        <strain evidence="2 3">GXMU-J15</strain>
    </source>
</reference>
<accession>A0ABT7IZ27</accession>
<comment type="caution">
    <text evidence="2">The sequence shown here is derived from an EMBL/GenBank/DDBJ whole genome shotgun (WGS) entry which is preliminary data.</text>
</comment>
<keyword evidence="3" id="KW-1185">Reference proteome</keyword>
<evidence type="ECO:0000313" key="2">
    <source>
        <dbReference type="EMBL" id="MDL2077851.1"/>
    </source>
</evidence>
<feature type="domain" description="Transposase IS701-like DDE" evidence="1">
    <location>
        <begin position="4"/>
        <end position="117"/>
    </location>
</feature>